<protein>
    <submittedName>
        <fullName evidence="1">Uncharacterized protein</fullName>
    </submittedName>
</protein>
<evidence type="ECO:0000313" key="1">
    <source>
        <dbReference type="EMBL" id="GIY31857.1"/>
    </source>
</evidence>
<proteinExistence type="predicted"/>
<organism evidence="1 2">
    <name type="scientific">Caerostris darwini</name>
    <dbReference type="NCBI Taxonomy" id="1538125"/>
    <lineage>
        <taxon>Eukaryota</taxon>
        <taxon>Metazoa</taxon>
        <taxon>Ecdysozoa</taxon>
        <taxon>Arthropoda</taxon>
        <taxon>Chelicerata</taxon>
        <taxon>Arachnida</taxon>
        <taxon>Araneae</taxon>
        <taxon>Araneomorphae</taxon>
        <taxon>Entelegynae</taxon>
        <taxon>Araneoidea</taxon>
        <taxon>Araneidae</taxon>
        <taxon>Caerostris</taxon>
    </lineage>
</organism>
<gene>
    <name evidence="1" type="ORF">CDAR_37221</name>
</gene>
<sequence>MRKTEGILITPEILMPLFRRLSILEITRKSSSAHELGRFCKAYFRDCCEFPRIINQEASLANKAFRGNKPLITHDKDIGRGIVLARVNKSIIGKVEERN</sequence>
<reference evidence="1 2" key="1">
    <citation type="submission" date="2021-06" db="EMBL/GenBank/DDBJ databases">
        <title>Caerostris darwini draft genome.</title>
        <authorList>
            <person name="Kono N."/>
            <person name="Arakawa K."/>
        </authorList>
    </citation>
    <scope>NUCLEOTIDE SEQUENCE [LARGE SCALE GENOMIC DNA]</scope>
</reference>
<dbReference type="AlphaFoldDB" id="A0AAV4SH80"/>
<name>A0AAV4SH80_9ARAC</name>
<evidence type="ECO:0000313" key="2">
    <source>
        <dbReference type="Proteomes" id="UP001054837"/>
    </source>
</evidence>
<dbReference type="EMBL" id="BPLQ01007725">
    <property type="protein sequence ID" value="GIY31857.1"/>
    <property type="molecule type" value="Genomic_DNA"/>
</dbReference>
<comment type="caution">
    <text evidence="1">The sequence shown here is derived from an EMBL/GenBank/DDBJ whole genome shotgun (WGS) entry which is preliminary data.</text>
</comment>
<keyword evidence="2" id="KW-1185">Reference proteome</keyword>
<dbReference type="Proteomes" id="UP001054837">
    <property type="component" value="Unassembled WGS sequence"/>
</dbReference>
<accession>A0AAV4SH80</accession>